<name>A0A0C2X7L7_AMAMK</name>
<dbReference type="Proteomes" id="UP000054549">
    <property type="component" value="Unassembled WGS sequence"/>
</dbReference>
<dbReference type="EMBL" id="KN818224">
    <property type="protein sequence ID" value="KIL70337.1"/>
    <property type="molecule type" value="Genomic_DNA"/>
</dbReference>
<feature type="non-terminal residue" evidence="1">
    <location>
        <position position="59"/>
    </location>
</feature>
<dbReference type="AlphaFoldDB" id="A0A0C2X7L7"/>
<organism evidence="1 2">
    <name type="scientific">Amanita muscaria (strain Koide BX008)</name>
    <dbReference type="NCBI Taxonomy" id="946122"/>
    <lineage>
        <taxon>Eukaryota</taxon>
        <taxon>Fungi</taxon>
        <taxon>Dikarya</taxon>
        <taxon>Basidiomycota</taxon>
        <taxon>Agaricomycotina</taxon>
        <taxon>Agaricomycetes</taxon>
        <taxon>Agaricomycetidae</taxon>
        <taxon>Agaricales</taxon>
        <taxon>Pluteineae</taxon>
        <taxon>Amanitaceae</taxon>
        <taxon>Amanita</taxon>
    </lineage>
</organism>
<gene>
    <name evidence="1" type="ORF">M378DRAFT_156451</name>
</gene>
<dbReference type="InParanoid" id="A0A0C2X7L7"/>
<sequence length="59" mass="6738">MECYKPFYGIKISKTYKCMPYTPGWIQLLDGYGGLPLTLPRLASGETERTERPKTPLNI</sequence>
<reference evidence="1 2" key="1">
    <citation type="submission" date="2014-04" db="EMBL/GenBank/DDBJ databases">
        <title>Evolutionary Origins and Diversification of the Mycorrhizal Mutualists.</title>
        <authorList>
            <consortium name="DOE Joint Genome Institute"/>
            <consortium name="Mycorrhizal Genomics Consortium"/>
            <person name="Kohler A."/>
            <person name="Kuo A."/>
            <person name="Nagy L.G."/>
            <person name="Floudas D."/>
            <person name="Copeland A."/>
            <person name="Barry K.W."/>
            <person name="Cichocki N."/>
            <person name="Veneault-Fourrey C."/>
            <person name="LaButti K."/>
            <person name="Lindquist E.A."/>
            <person name="Lipzen A."/>
            <person name="Lundell T."/>
            <person name="Morin E."/>
            <person name="Murat C."/>
            <person name="Riley R."/>
            <person name="Ohm R."/>
            <person name="Sun H."/>
            <person name="Tunlid A."/>
            <person name="Henrissat B."/>
            <person name="Grigoriev I.V."/>
            <person name="Hibbett D.S."/>
            <person name="Martin F."/>
        </authorList>
    </citation>
    <scope>NUCLEOTIDE SEQUENCE [LARGE SCALE GENOMIC DNA]</scope>
    <source>
        <strain evidence="1 2">Koide BX008</strain>
    </source>
</reference>
<accession>A0A0C2X7L7</accession>
<protein>
    <submittedName>
        <fullName evidence="1">Uncharacterized protein</fullName>
    </submittedName>
</protein>
<proteinExistence type="predicted"/>
<evidence type="ECO:0000313" key="2">
    <source>
        <dbReference type="Proteomes" id="UP000054549"/>
    </source>
</evidence>
<dbReference type="HOGENOM" id="CLU_2967106_0_0_1"/>
<keyword evidence="2" id="KW-1185">Reference proteome</keyword>
<evidence type="ECO:0000313" key="1">
    <source>
        <dbReference type="EMBL" id="KIL70337.1"/>
    </source>
</evidence>